<evidence type="ECO:0000313" key="1">
    <source>
        <dbReference type="EMBL" id="SEG75723.1"/>
    </source>
</evidence>
<dbReference type="InterPro" id="IPR035709">
    <property type="entry name" value="YoaB-like"/>
</dbReference>
<dbReference type="SUPFAM" id="SSF55298">
    <property type="entry name" value="YjgF-like"/>
    <property type="match status" value="1"/>
</dbReference>
<dbReference type="InterPro" id="IPR035959">
    <property type="entry name" value="RutC-like_sf"/>
</dbReference>
<name>A0A1H6CSU2_9HYPH</name>
<dbReference type="InterPro" id="IPR006175">
    <property type="entry name" value="YjgF/YER057c/UK114"/>
</dbReference>
<accession>A0A1H6CSU2</accession>
<protein>
    <submittedName>
        <fullName evidence="1">Enamine deaminase RidA, house cleaning of reactive enamine intermediates, YjgF/YER057c/UK114 family</fullName>
    </submittedName>
</protein>
<dbReference type="PANTHER" id="PTHR47328">
    <property type="match status" value="1"/>
</dbReference>
<dbReference type="Gene3D" id="3.30.1330.40">
    <property type="entry name" value="RutC-like"/>
    <property type="match status" value="1"/>
</dbReference>
<organism evidence="1 2">
    <name type="scientific">Bosea lathyri</name>
    <dbReference type="NCBI Taxonomy" id="1036778"/>
    <lineage>
        <taxon>Bacteria</taxon>
        <taxon>Pseudomonadati</taxon>
        <taxon>Pseudomonadota</taxon>
        <taxon>Alphaproteobacteria</taxon>
        <taxon>Hyphomicrobiales</taxon>
        <taxon>Boseaceae</taxon>
        <taxon>Bosea</taxon>
    </lineage>
</organism>
<sequence length="119" mass="12690">MTIQHIGIGPRASEAVIHNGVAHFAVTPERPYDGGLDAGEQTRQLLARLDAKLEKFGSSKSKVIFVTIVLADMASNAAVNHEWDQWIDPNAPPSRACISAALASPAMKVEFIVQAAVDA</sequence>
<proteinExistence type="predicted"/>
<keyword evidence="2" id="KW-1185">Reference proteome</keyword>
<dbReference type="CDD" id="cd06150">
    <property type="entry name" value="YjgF_YER057c_UK114_like_2"/>
    <property type="match status" value="1"/>
</dbReference>
<evidence type="ECO:0000313" key="2">
    <source>
        <dbReference type="Proteomes" id="UP000236743"/>
    </source>
</evidence>
<dbReference type="Proteomes" id="UP000236743">
    <property type="component" value="Unassembled WGS sequence"/>
</dbReference>
<dbReference type="OrthoDB" id="9803101at2"/>
<dbReference type="PANTHER" id="PTHR47328:SF1">
    <property type="entry name" value="RUTC FAMILY PROTEIN YOAB"/>
    <property type="match status" value="1"/>
</dbReference>
<gene>
    <name evidence="1" type="ORF">SAMN04488115_11232</name>
</gene>
<reference evidence="1 2" key="1">
    <citation type="submission" date="2016-10" db="EMBL/GenBank/DDBJ databases">
        <authorList>
            <person name="de Groot N.N."/>
        </authorList>
    </citation>
    <scope>NUCLEOTIDE SEQUENCE [LARGE SCALE GENOMIC DNA]</scope>
    <source>
        <strain evidence="1 2">DSM 26656</strain>
    </source>
</reference>
<dbReference type="AlphaFoldDB" id="A0A1H6CSU2"/>
<dbReference type="Pfam" id="PF01042">
    <property type="entry name" value="Ribonuc_L-PSP"/>
    <property type="match status" value="1"/>
</dbReference>
<dbReference type="EMBL" id="FNUY01000012">
    <property type="protein sequence ID" value="SEG75723.1"/>
    <property type="molecule type" value="Genomic_DNA"/>
</dbReference>